<evidence type="ECO:0000259" key="9">
    <source>
        <dbReference type="PROSITE" id="PS50850"/>
    </source>
</evidence>
<dbReference type="PANTHER" id="PTHR48020">
    <property type="entry name" value="PROTON MYO-INOSITOL COTRANSPORTER"/>
    <property type="match status" value="1"/>
</dbReference>
<sequence>MQKGVTLTAQQASHNHMKRNIPIVYLIFLSSVAAIGGLLFGYDTAVISGTIGQVTRQFELDAIEQGWYVGCALIGSIIGVAMAGPLSDRFGRKKVMILSAVLFSVSALGCAVSESLTELVLYRILGGMGIGMVSIVSPMYISEVALSGYRGSLVSLYQLAITVGFLGAYLMNFQLLEFSRTTAFVFEPLLSKIFHEEAWRGMLGMEFLPAFLFLLVLFFIPESPRWLAINNQISQAEKVFSGIYGSSALAKRKVEDVRRSTSAGIKSSQWALLKNPRVLKPVMIGVAIAILGQFMGVNAVLYYGPSIFEQSGLSDGDALFYQVMVGLVNVLTTVLALIIIDKVGRKKLVYFGVSGMIITLLLISFYFLKGETLGWPSQMLLVLFLTYIFATAISISAVIFVLLSEMYPNKIRGVAMSIAGFSLWVGTYLIGQLTPWFLENLSPSGTFLLFALMCLPYMWIIWKLIPETAGMSLEAIEAYWMGEKARRETYDKRSNTIET</sequence>
<proteinExistence type="inferred from homology"/>
<feature type="transmembrane region" description="Helical" evidence="8">
    <location>
        <begin position="282"/>
        <end position="304"/>
    </location>
</feature>
<dbReference type="SUPFAM" id="SSF103473">
    <property type="entry name" value="MFS general substrate transporter"/>
    <property type="match status" value="1"/>
</dbReference>
<evidence type="ECO:0000256" key="3">
    <source>
        <dbReference type="ARBA" id="ARBA00022448"/>
    </source>
</evidence>
<dbReference type="InterPro" id="IPR005829">
    <property type="entry name" value="Sugar_transporter_CS"/>
</dbReference>
<evidence type="ECO:0000256" key="4">
    <source>
        <dbReference type="ARBA" id="ARBA00022692"/>
    </source>
</evidence>
<dbReference type="Gene3D" id="1.20.1250.20">
    <property type="entry name" value="MFS general substrate transporter like domains"/>
    <property type="match status" value="1"/>
</dbReference>
<dbReference type="PROSITE" id="PS00217">
    <property type="entry name" value="SUGAR_TRANSPORT_2"/>
    <property type="match status" value="1"/>
</dbReference>
<dbReference type="InterPro" id="IPR036259">
    <property type="entry name" value="MFS_trans_sf"/>
</dbReference>
<evidence type="ECO:0000256" key="6">
    <source>
        <dbReference type="ARBA" id="ARBA00023136"/>
    </source>
</evidence>
<dbReference type="Proteomes" id="UP001595818">
    <property type="component" value="Unassembled WGS sequence"/>
</dbReference>
<keyword evidence="3 7" id="KW-0813">Transport</keyword>
<dbReference type="Pfam" id="PF00083">
    <property type="entry name" value="Sugar_tr"/>
    <property type="match status" value="1"/>
</dbReference>
<gene>
    <name evidence="10" type="ORF">ACFPFU_22735</name>
</gene>
<evidence type="ECO:0000256" key="8">
    <source>
        <dbReference type="SAM" id="Phobius"/>
    </source>
</evidence>
<evidence type="ECO:0000256" key="5">
    <source>
        <dbReference type="ARBA" id="ARBA00022989"/>
    </source>
</evidence>
<comment type="subcellular location">
    <subcellularLocation>
        <location evidence="1">Membrane</location>
        <topology evidence="1">Multi-pass membrane protein</topology>
    </subcellularLocation>
</comment>
<feature type="transmembrane region" description="Helical" evidence="8">
    <location>
        <begin position="153"/>
        <end position="171"/>
    </location>
</feature>
<dbReference type="InterPro" id="IPR020846">
    <property type="entry name" value="MFS_dom"/>
</dbReference>
<feature type="transmembrane region" description="Helical" evidence="8">
    <location>
        <begin position="444"/>
        <end position="462"/>
    </location>
</feature>
<feature type="transmembrane region" description="Helical" evidence="8">
    <location>
        <begin position="66"/>
        <end position="83"/>
    </location>
</feature>
<dbReference type="PANTHER" id="PTHR48020:SF12">
    <property type="entry name" value="PROTON MYO-INOSITOL COTRANSPORTER"/>
    <property type="match status" value="1"/>
</dbReference>
<feature type="transmembrane region" description="Helical" evidence="8">
    <location>
        <begin position="198"/>
        <end position="220"/>
    </location>
</feature>
<feature type="transmembrane region" description="Helical" evidence="8">
    <location>
        <begin position="95"/>
        <end position="114"/>
    </location>
</feature>
<keyword evidence="5 8" id="KW-1133">Transmembrane helix</keyword>
<organism evidence="10 11">
    <name type="scientific">Negadavirga shengliensis</name>
    <dbReference type="NCBI Taxonomy" id="1389218"/>
    <lineage>
        <taxon>Bacteria</taxon>
        <taxon>Pseudomonadati</taxon>
        <taxon>Bacteroidota</taxon>
        <taxon>Cytophagia</taxon>
        <taxon>Cytophagales</taxon>
        <taxon>Cyclobacteriaceae</taxon>
        <taxon>Negadavirga</taxon>
    </lineage>
</organism>
<feature type="transmembrane region" description="Helical" evidence="8">
    <location>
        <begin position="380"/>
        <end position="403"/>
    </location>
</feature>
<reference evidence="11" key="1">
    <citation type="journal article" date="2019" name="Int. J. Syst. Evol. Microbiol.">
        <title>The Global Catalogue of Microorganisms (GCM) 10K type strain sequencing project: providing services to taxonomists for standard genome sequencing and annotation.</title>
        <authorList>
            <consortium name="The Broad Institute Genomics Platform"/>
            <consortium name="The Broad Institute Genome Sequencing Center for Infectious Disease"/>
            <person name="Wu L."/>
            <person name="Ma J."/>
        </authorList>
    </citation>
    <scope>NUCLEOTIDE SEQUENCE [LARGE SCALE GENOMIC DNA]</scope>
    <source>
        <strain evidence="11">CGMCC 4.7466</strain>
    </source>
</reference>
<accession>A0ABV9T7W9</accession>
<dbReference type="RefSeq" id="WP_377068481.1">
    <property type="nucleotide sequence ID" value="NZ_JBHSJJ010000019.1"/>
</dbReference>
<evidence type="ECO:0000256" key="1">
    <source>
        <dbReference type="ARBA" id="ARBA00004141"/>
    </source>
</evidence>
<feature type="domain" description="Major facilitator superfamily (MFS) profile" evidence="9">
    <location>
        <begin position="29"/>
        <end position="469"/>
    </location>
</feature>
<comment type="caution">
    <text evidence="10">The sequence shown here is derived from an EMBL/GenBank/DDBJ whole genome shotgun (WGS) entry which is preliminary data.</text>
</comment>
<evidence type="ECO:0000313" key="10">
    <source>
        <dbReference type="EMBL" id="MFC4874538.1"/>
    </source>
</evidence>
<dbReference type="EMBL" id="JBHSJJ010000019">
    <property type="protein sequence ID" value="MFC4874538.1"/>
    <property type="molecule type" value="Genomic_DNA"/>
</dbReference>
<dbReference type="NCBIfam" id="TIGR00879">
    <property type="entry name" value="SP"/>
    <property type="match status" value="1"/>
</dbReference>
<feature type="transmembrane region" description="Helical" evidence="8">
    <location>
        <begin position="415"/>
        <end position="438"/>
    </location>
</feature>
<dbReference type="PROSITE" id="PS50850">
    <property type="entry name" value="MFS"/>
    <property type="match status" value="1"/>
</dbReference>
<feature type="transmembrane region" description="Helical" evidence="8">
    <location>
        <begin position="348"/>
        <end position="368"/>
    </location>
</feature>
<dbReference type="InterPro" id="IPR050814">
    <property type="entry name" value="Myo-inositol_Transporter"/>
</dbReference>
<protein>
    <submittedName>
        <fullName evidence="10">Sugar porter family MFS transporter</fullName>
    </submittedName>
</protein>
<dbReference type="InterPro" id="IPR003663">
    <property type="entry name" value="Sugar/inositol_transpt"/>
</dbReference>
<feature type="transmembrane region" description="Helical" evidence="8">
    <location>
        <begin position="120"/>
        <end position="141"/>
    </location>
</feature>
<keyword evidence="6 8" id="KW-0472">Membrane</keyword>
<dbReference type="PRINTS" id="PR00171">
    <property type="entry name" value="SUGRTRNSPORT"/>
</dbReference>
<dbReference type="PROSITE" id="PS00216">
    <property type="entry name" value="SUGAR_TRANSPORT_1"/>
    <property type="match status" value="2"/>
</dbReference>
<feature type="transmembrane region" description="Helical" evidence="8">
    <location>
        <begin position="319"/>
        <end position="341"/>
    </location>
</feature>
<evidence type="ECO:0000256" key="7">
    <source>
        <dbReference type="RuleBase" id="RU003346"/>
    </source>
</evidence>
<name>A0ABV9T7W9_9BACT</name>
<dbReference type="InterPro" id="IPR005828">
    <property type="entry name" value="MFS_sugar_transport-like"/>
</dbReference>
<evidence type="ECO:0000256" key="2">
    <source>
        <dbReference type="ARBA" id="ARBA00010992"/>
    </source>
</evidence>
<keyword evidence="4 8" id="KW-0812">Transmembrane</keyword>
<evidence type="ECO:0000313" key="11">
    <source>
        <dbReference type="Proteomes" id="UP001595818"/>
    </source>
</evidence>
<feature type="transmembrane region" description="Helical" evidence="8">
    <location>
        <begin position="21"/>
        <end position="42"/>
    </location>
</feature>
<keyword evidence="11" id="KW-1185">Reference proteome</keyword>
<comment type="similarity">
    <text evidence="2 7">Belongs to the major facilitator superfamily. Sugar transporter (TC 2.A.1.1) family.</text>
</comment>